<dbReference type="FunCoup" id="B5RV01">
    <property type="interactions" value="162"/>
</dbReference>
<dbReference type="Gene3D" id="2.30.29.30">
    <property type="entry name" value="Pleckstrin-homology domain (PH domain)/Phosphotyrosine-binding domain (PTB)"/>
    <property type="match status" value="1"/>
</dbReference>
<dbReference type="GO" id="GO:0007120">
    <property type="term" value="P:axial cellular bud site selection"/>
    <property type="evidence" value="ECO:0007669"/>
    <property type="project" value="TreeGrafter"/>
</dbReference>
<feature type="compositionally biased region" description="Polar residues" evidence="3">
    <location>
        <begin position="170"/>
        <end position="185"/>
    </location>
</feature>
<feature type="compositionally biased region" description="Low complexity" evidence="3">
    <location>
        <begin position="76"/>
        <end position="85"/>
    </location>
</feature>
<dbReference type="SMART" id="SM00233">
    <property type="entry name" value="PH"/>
    <property type="match status" value="1"/>
</dbReference>
<feature type="region of interest" description="Disordered" evidence="3">
    <location>
        <begin position="610"/>
        <end position="630"/>
    </location>
</feature>
<dbReference type="SUPFAM" id="SSF50729">
    <property type="entry name" value="PH domain-like"/>
    <property type="match status" value="1"/>
</dbReference>
<dbReference type="GeneID" id="8999311"/>
<proteinExistence type="predicted"/>
<feature type="compositionally biased region" description="Polar residues" evidence="3">
    <location>
        <begin position="53"/>
        <end position="75"/>
    </location>
</feature>
<gene>
    <name evidence="5" type="ordered locus">DEHA2G24387g</name>
</gene>
<dbReference type="InterPro" id="IPR052007">
    <property type="entry name" value="Bud4"/>
</dbReference>
<dbReference type="GO" id="GO:0005525">
    <property type="term" value="F:GTP binding"/>
    <property type="evidence" value="ECO:0007669"/>
    <property type="project" value="TreeGrafter"/>
</dbReference>
<reference evidence="5 6" key="1">
    <citation type="journal article" date="2004" name="Nature">
        <title>Genome evolution in yeasts.</title>
        <authorList>
            <consortium name="Genolevures"/>
            <person name="Dujon B."/>
            <person name="Sherman D."/>
            <person name="Fischer G."/>
            <person name="Durrens P."/>
            <person name="Casaregola S."/>
            <person name="Lafontaine I."/>
            <person name="de Montigny J."/>
            <person name="Marck C."/>
            <person name="Neuveglise C."/>
            <person name="Talla E."/>
            <person name="Goffard N."/>
            <person name="Frangeul L."/>
            <person name="Aigle M."/>
            <person name="Anthouard V."/>
            <person name="Babour A."/>
            <person name="Barbe V."/>
            <person name="Barnay S."/>
            <person name="Blanchin S."/>
            <person name="Beckerich J.M."/>
            <person name="Beyne E."/>
            <person name="Bleykasten C."/>
            <person name="Boisrame A."/>
            <person name="Boyer J."/>
            <person name="Cattolico L."/>
            <person name="Confanioleri F."/>
            <person name="de Daruvar A."/>
            <person name="Despons L."/>
            <person name="Fabre E."/>
            <person name="Fairhead C."/>
            <person name="Ferry-Dumazet H."/>
            <person name="Groppi A."/>
            <person name="Hantraye F."/>
            <person name="Hennequin C."/>
            <person name="Jauniaux N."/>
            <person name="Joyet P."/>
            <person name="Kachouri R."/>
            <person name="Kerrest A."/>
            <person name="Koszul R."/>
            <person name="Lemaire M."/>
            <person name="Lesur I."/>
            <person name="Ma L."/>
            <person name="Muller H."/>
            <person name="Nicaud J.M."/>
            <person name="Nikolski M."/>
            <person name="Oztas S."/>
            <person name="Ozier-Kalogeropoulos O."/>
            <person name="Pellenz S."/>
            <person name="Potier S."/>
            <person name="Richard G.F."/>
            <person name="Straub M.L."/>
            <person name="Suleau A."/>
            <person name="Swennene D."/>
            <person name="Tekaia F."/>
            <person name="Wesolowski-Louvel M."/>
            <person name="Westhof E."/>
            <person name="Wirth B."/>
            <person name="Zeniou-Meyer M."/>
            <person name="Zivanovic I."/>
            <person name="Bolotin-Fukuhara M."/>
            <person name="Thierry A."/>
            <person name="Bouchier C."/>
            <person name="Caudron B."/>
            <person name="Scarpelli C."/>
            <person name="Gaillardin C."/>
            <person name="Weissenbach J."/>
            <person name="Wincker P."/>
            <person name="Souciet J.L."/>
        </authorList>
    </citation>
    <scope>NUCLEOTIDE SEQUENCE [LARGE SCALE GENOMIC DNA]</scope>
    <source>
        <strain evidence="6">ATCC 36239 / CBS 767 / BCRC 21394 / JCM 1990 / NBRC 0083 / IGC 2968</strain>
    </source>
</reference>
<dbReference type="STRING" id="284592.B5RV01"/>
<feature type="region of interest" description="Disordered" evidence="3">
    <location>
        <begin position="28"/>
        <end position="107"/>
    </location>
</feature>
<protein>
    <submittedName>
        <fullName evidence="5">DEHA2G24387p</fullName>
    </submittedName>
</protein>
<feature type="domain" description="PH" evidence="4">
    <location>
        <begin position="1517"/>
        <end position="1628"/>
    </location>
</feature>
<dbReference type="VEuPathDB" id="FungiDB:DEHA2G24387g"/>
<dbReference type="KEGG" id="dha:DEHA2G24387g"/>
<evidence type="ECO:0000256" key="1">
    <source>
        <dbReference type="ARBA" id="ARBA00022618"/>
    </source>
</evidence>
<evidence type="ECO:0000256" key="2">
    <source>
        <dbReference type="ARBA" id="ARBA00023306"/>
    </source>
</evidence>
<feature type="compositionally biased region" description="Polar residues" evidence="3">
    <location>
        <begin position="134"/>
        <end position="162"/>
    </location>
</feature>
<dbReference type="PANTHER" id="PTHR36100:SF1">
    <property type="entry name" value="BUD SITE SELECTION PROTEIN 4"/>
    <property type="match status" value="1"/>
</dbReference>
<dbReference type="eggNOG" id="ENOG502REBM">
    <property type="taxonomic scope" value="Eukaryota"/>
</dbReference>
<dbReference type="CDD" id="cd13278">
    <property type="entry name" value="PH_Bud4"/>
    <property type="match status" value="1"/>
</dbReference>
<dbReference type="InterPro" id="IPR011993">
    <property type="entry name" value="PH-like_dom_sf"/>
</dbReference>
<dbReference type="PANTHER" id="PTHR36100">
    <property type="entry name" value="BUD SITE SELECTION PROTEIN 4"/>
    <property type="match status" value="1"/>
</dbReference>
<feature type="compositionally biased region" description="Polar residues" evidence="3">
    <location>
        <begin position="28"/>
        <end position="46"/>
    </location>
</feature>
<name>B5RV01_DEBHA</name>
<feature type="region of interest" description="Disordered" evidence="3">
    <location>
        <begin position="897"/>
        <end position="921"/>
    </location>
</feature>
<dbReference type="InParanoid" id="B5RV01"/>
<evidence type="ECO:0000313" key="6">
    <source>
        <dbReference type="Proteomes" id="UP000000599"/>
    </source>
</evidence>
<feature type="region of interest" description="Disordered" evidence="3">
    <location>
        <begin position="780"/>
        <end position="812"/>
    </location>
</feature>
<dbReference type="OMA" id="CFNEWET"/>
<dbReference type="Proteomes" id="UP000000599">
    <property type="component" value="Chromosome G"/>
</dbReference>
<feature type="region of interest" description="Disordered" evidence="3">
    <location>
        <begin position="134"/>
        <end position="200"/>
    </location>
</feature>
<evidence type="ECO:0000313" key="5">
    <source>
        <dbReference type="EMBL" id="CAR66045.1"/>
    </source>
</evidence>
<feature type="compositionally biased region" description="Polar residues" evidence="3">
    <location>
        <begin position="1149"/>
        <end position="1170"/>
    </location>
</feature>
<feature type="compositionally biased region" description="Basic and acidic residues" evidence="3">
    <location>
        <begin position="610"/>
        <end position="624"/>
    </location>
</feature>
<keyword evidence="2" id="KW-0131">Cell cycle</keyword>
<evidence type="ECO:0000259" key="4">
    <source>
        <dbReference type="PROSITE" id="PS50003"/>
    </source>
</evidence>
<evidence type="ECO:0000256" key="3">
    <source>
        <dbReference type="SAM" id="MobiDB-lite"/>
    </source>
</evidence>
<dbReference type="OrthoDB" id="2123378at2759"/>
<dbReference type="InterPro" id="IPR001849">
    <property type="entry name" value="PH_domain"/>
</dbReference>
<feature type="region of interest" description="Disordered" evidence="3">
    <location>
        <begin position="1132"/>
        <end position="1218"/>
    </location>
</feature>
<feature type="compositionally biased region" description="Polar residues" evidence="3">
    <location>
        <begin position="88"/>
        <end position="103"/>
    </location>
</feature>
<keyword evidence="6" id="KW-1185">Reference proteome</keyword>
<dbReference type="GO" id="GO:0000142">
    <property type="term" value="C:cellular bud neck contractile ring"/>
    <property type="evidence" value="ECO:0007669"/>
    <property type="project" value="TreeGrafter"/>
</dbReference>
<organism evidence="5 6">
    <name type="scientific">Debaryomyces hansenii (strain ATCC 36239 / CBS 767 / BCRC 21394 / JCM 1990 / NBRC 0083 / IGC 2968)</name>
    <name type="common">Yeast</name>
    <name type="synonym">Torulaspora hansenii</name>
    <dbReference type="NCBI Taxonomy" id="284592"/>
    <lineage>
        <taxon>Eukaryota</taxon>
        <taxon>Fungi</taxon>
        <taxon>Dikarya</taxon>
        <taxon>Ascomycota</taxon>
        <taxon>Saccharomycotina</taxon>
        <taxon>Pichiomycetes</taxon>
        <taxon>Debaryomycetaceae</taxon>
        <taxon>Debaryomyces</taxon>
    </lineage>
</organism>
<accession>B5RV01</accession>
<dbReference type="GO" id="GO:0097271">
    <property type="term" value="P:protein localization to bud neck"/>
    <property type="evidence" value="ECO:0007669"/>
    <property type="project" value="TreeGrafter"/>
</dbReference>
<dbReference type="PROSITE" id="PS50003">
    <property type="entry name" value="PH_DOMAIN"/>
    <property type="match status" value="1"/>
</dbReference>
<dbReference type="EMBL" id="CR382139">
    <property type="protein sequence ID" value="CAR66045.1"/>
    <property type="molecule type" value="Genomic_DNA"/>
</dbReference>
<dbReference type="HOGENOM" id="CLU_240532_0_0_1"/>
<keyword evidence="1" id="KW-0132">Cell division</keyword>
<sequence length="1662" mass="187828">MKNRLINIILESVDLLLKEMNQYPNTLDASEATSDNKESVSLNNSPVKPLSFPKQSNSELNAKTPNLDLNNKEFNSSSDTCISESDSPRPTSETNTDNNSFERNFSFDDSDQINKTIQTKIKLEDEEFSFVTQTPMTSTIDLNNPNKENDTTSNYNNSSPNKSIMKKTDSSSPSRKNVVFTNSTPEIHHYPSNKPNITTASNEESIDQLPHEWKELPKELSQSSDDENQTPPVPPIHKTDTFSSLLQDDNNDEDIDRDTLNELKLQHHNFSNLSLNEKLDVFLSNKHVKTEELDDHLTNLDNAVKNKTVTNIHVLSLDLKKQEQPEIENPLNSLMKSSEVRLRSAGSSQSSLQSLVESNRYLESNGHQYIPNKGIALNDGIKGFSNHMVEALIPTGDDDMEEEEDAGLMMKTPSNSRLNELRQSENNDSENEEFHDSFDTNTEQSIMNLLKSASNSDLNKPSSSLQSGNILIKQEEEEEEEEDQEGKWDVFIKDEHTGLNQNGHMLSSDDEHQQCLTKPEFNDDIKKEPHINYHEYEATSKIESVSGYGRTHKDIRLIKSELNHTQEDKESELNNMSTSMKANDQTSVDDTSEVTDSANKFSIRDHIDSDWKFEDSNDGDREDNADYTNNELTTVNDVKHENNKGTGPYSNNFKGESLLDVNLSPNLSVNSQEFKDASDHFIGKTLAPRNVDEAIDATHPPAPIAQEDYDENVLANSSNIAPPGEITLPQIEANNYSSFDDITKNLEHNNSYEESLSAENDADNKPLDFISIWHSQERQKKPYNTHANSHISPLSYDVNKTPENDSSSRVRFPSSLQPKKFKEVNVMSRRVVSPGFEDLHVSGFLPELSEDSGFGSQLRLFKSGYNTSGMSNYSHLGDANGQNNTPLNTRNVLSNLDNNPNVVEPPKARNNFNKNTSSHEFKIQRSLRPELSANQTLKPKNIQKSQTNQSKFRVPSFEIRRTNSTLSPRNQYDEIFEDVVKQPPTIKSHGMKTLPSMDRDDVKRILATKRVISQDEYSKVKLVGNSKKNSIVNEPDDKYDDLQQHASICNVSTESSPVLDKEVLPHLANELLRVPSALLSKDQLFNEFDFVPKPSDNLFNNNSQSPSRTTSVIHNKEAAPAASLENYVVSEPLPSSQGSVESDKEINLTPASNDISPTKIYQTTDPSENMSPKKRASPIKIGSPTKLVKKDSAIAAKSVSSPSKADEKENVNEDSSSFAGEELINKKLRDSPAKSELKIPVHDYKPSTVSVPSFYSNDTANTKPLSTANRDYHTAWKQQKQQQQQQTNPQLNIKDQSAGLQERGKLFLRVIGLKSIDLPDIDEHHADFSITLDNGVHCIKTSNYKMDSHNTLINKEFELTVGDSLEFILTMKASYEKSRGKLIEVNERRVVKSKNRLSRLFGSKDIITTTKFVPQESKDTWSNKIAQDGSFARCYVDLDQYESKITGEACNFNITCFNEWETISGKGNEVRTRCQPYRIGQLEVKMMFVPRTDNQEILPTSIKSAYECIEDLHQESTLAHEGYLHQEGGDCEILKKRFFKLQGTSLIAHSEFSHKTRAKINLSKIVDVIYVDEKDINKSSANYRNFSDVILVPHSFKIRFANGEVIDFGAPNRAEKLEWVTILEKIVYRNKFRRQPWVKLMIEGARTKQEPPNERSRTKKIF</sequence>
<dbReference type="RefSeq" id="XP_002777735.1">
    <property type="nucleotide sequence ID" value="XM_002777689.1"/>
</dbReference>
<feature type="region of interest" description="Disordered" evidence="3">
    <location>
        <begin position="409"/>
        <end position="436"/>
    </location>
</feature>
<feature type="region of interest" description="Disordered" evidence="3">
    <location>
        <begin position="217"/>
        <end position="252"/>
    </location>
</feature>